<protein>
    <submittedName>
        <fullName evidence="1">Uncharacterized protein</fullName>
    </submittedName>
</protein>
<accession>A0A160IMB5</accession>
<evidence type="ECO:0000313" key="1">
    <source>
        <dbReference type="EMBL" id="ANC77086.1"/>
    </source>
</evidence>
<sequence>MQKVSSILCTFIAGFLLFFAWSGYIREEFNSNEFQGYVIKKERSERVISMGSSLISQPQYTLFFEDGKRIQVPHAIYMKIREGSHIQLIKNKDNMILTE</sequence>
<dbReference type="KEGG" id="fpn:ABE65_009830"/>
<organism evidence="1 2">
    <name type="scientific">Fictibacillus phosphorivorans</name>
    <dbReference type="NCBI Taxonomy" id="1221500"/>
    <lineage>
        <taxon>Bacteria</taxon>
        <taxon>Bacillati</taxon>
        <taxon>Bacillota</taxon>
        <taxon>Bacilli</taxon>
        <taxon>Bacillales</taxon>
        <taxon>Fictibacillaceae</taxon>
        <taxon>Fictibacillus</taxon>
    </lineage>
</organism>
<name>A0A160IMB5_9BACL</name>
<dbReference type="RefSeq" id="WP_066394184.1">
    <property type="nucleotide sequence ID" value="NZ_CP015378.1"/>
</dbReference>
<evidence type="ECO:0000313" key="2">
    <source>
        <dbReference type="Proteomes" id="UP000076623"/>
    </source>
</evidence>
<dbReference type="AlphaFoldDB" id="A0A160IMB5"/>
<dbReference type="EMBL" id="CP015378">
    <property type="protein sequence ID" value="ANC77086.1"/>
    <property type="molecule type" value="Genomic_DNA"/>
</dbReference>
<proteinExistence type="predicted"/>
<reference evidence="1 2" key="1">
    <citation type="submission" date="2016-04" db="EMBL/GenBank/DDBJ databases">
        <title>Complete genome sequence of Fictibacillus phosphorivorans G25-29, a strain toxic to nematodes.</title>
        <authorList>
            <person name="Zheng Z."/>
        </authorList>
    </citation>
    <scope>NUCLEOTIDE SEQUENCE [LARGE SCALE GENOMIC DNA]</scope>
    <source>
        <strain evidence="1 2">G25-29</strain>
    </source>
</reference>
<gene>
    <name evidence="1" type="ORF">ABE65_009830</name>
</gene>
<keyword evidence="2" id="KW-1185">Reference proteome</keyword>
<dbReference type="Proteomes" id="UP000076623">
    <property type="component" value="Chromosome"/>
</dbReference>